<gene>
    <name evidence="2" type="ORF">HK097_002119</name>
</gene>
<protein>
    <submittedName>
        <fullName evidence="2">Uncharacterized protein</fullName>
    </submittedName>
</protein>
<comment type="caution">
    <text evidence="2">The sequence shown here is derived from an EMBL/GenBank/DDBJ whole genome shotgun (WGS) entry which is preliminary data.</text>
</comment>
<sequence length="178" mass="20545">MIIEDVLTGIVPGQVIDHQHFTQHLANKSCRLTYEICRNTTSTTSETSFPKIEVSVPFLIESYIETLCRFEGAFKREEREEKEKAELEKVEQEKKEGEILGERVRVEEEEGMKKAREAMWKDEVFARILKGFSDVFNEERGRVKEFELDVPGGGNALSGHVKIVGSRERVVERVQGWR</sequence>
<reference evidence="2" key="1">
    <citation type="submission" date="2020-05" db="EMBL/GenBank/DDBJ databases">
        <title>Phylogenomic resolution of chytrid fungi.</title>
        <authorList>
            <person name="Stajich J.E."/>
            <person name="Amses K."/>
            <person name="Simmons R."/>
            <person name="Seto K."/>
            <person name="Myers J."/>
            <person name="Bonds A."/>
            <person name="Quandt C.A."/>
            <person name="Barry K."/>
            <person name="Liu P."/>
            <person name="Grigoriev I."/>
            <person name="Longcore J.E."/>
            <person name="James T.Y."/>
        </authorList>
    </citation>
    <scope>NUCLEOTIDE SEQUENCE</scope>
    <source>
        <strain evidence="2">JEL0318</strain>
    </source>
</reference>
<proteinExistence type="predicted"/>
<name>A0AAD5X0V9_9FUNG</name>
<keyword evidence="1" id="KW-0175">Coiled coil</keyword>
<keyword evidence="3" id="KW-1185">Reference proteome</keyword>
<accession>A0AAD5X0V9</accession>
<dbReference type="Proteomes" id="UP001212841">
    <property type="component" value="Unassembled WGS sequence"/>
</dbReference>
<dbReference type="AlphaFoldDB" id="A0AAD5X0V9"/>
<feature type="coiled-coil region" evidence="1">
    <location>
        <begin position="73"/>
        <end position="100"/>
    </location>
</feature>
<evidence type="ECO:0000313" key="3">
    <source>
        <dbReference type="Proteomes" id="UP001212841"/>
    </source>
</evidence>
<evidence type="ECO:0000313" key="2">
    <source>
        <dbReference type="EMBL" id="KAJ3042064.1"/>
    </source>
</evidence>
<organism evidence="2 3">
    <name type="scientific">Rhizophlyctis rosea</name>
    <dbReference type="NCBI Taxonomy" id="64517"/>
    <lineage>
        <taxon>Eukaryota</taxon>
        <taxon>Fungi</taxon>
        <taxon>Fungi incertae sedis</taxon>
        <taxon>Chytridiomycota</taxon>
        <taxon>Chytridiomycota incertae sedis</taxon>
        <taxon>Chytridiomycetes</taxon>
        <taxon>Rhizophlyctidales</taxon>
        <taxon>Rhizophlyctidaceae</taxon>
        <taxon>Rhizophlyctis</taxon>
    </lineage>
</organism>
<dbReference type="EMBL" id="JADGJD010001445">
    <property type="protein sequence ID" value="KAJ3042064.1"/>
    <property type="molecule type" value="Genomic_DNA"/>
</dbReference>
<evidence type="ECO:0000256" key="1">
    <source>
        <dbReference type="SAM" id="Coils"/>
    </source>
</evidence>